<dbReference type="SUPFAM" id="SSF53098">
    <property type="entry name" value="Ribonuclease H-like"/>
    <property type="match status" value="1"/>
</dbReference>
<protein>
    <recommendedName>
        <fullName evidence="2">PAZ domain-containing protein</fullName>
    </recommendedName>
</protein>
<gene>
    <name evidence="3" type="ORF">NQ317_015458</name>
</gene>
<accession>A0ABQ9JSQ7</accession>
<reference evidence="3" key="1">
    <citation type="journal article" date="2023" name="Insect Mol. Biol.">
        <title>Genome sequencing provides insights into the evolution of gene families encoding plant cell wall-degrading enzymes in longhorned beetles.</title>
        <authorList>
            <person name="Shin N.R."/>
            <person name="Okamura Y."/>
            <person name="Kirsch R."/>
            <person name="Pauchet Y."/>
        </authorList>
    </citation>
    <scope>NUCLEOTIDE SEQUENCE</scope>
    <source>
        <strain evidence="3">MMC_N1</strain>
    </source>
</reference>
<dbReference type="Proteomes" id="UP001162164">
    <property type="component" value="Unassembled WGS sequence"/>
</dbReference>
<dbReference type="Pfam" id="PF02170">
    <property type="entry name" value="PAZ"/>
    <property type="match status" value="1"/>
</dbReference>
<feature type="region of interest" description="Disordered" evidence="1">
    <location>
        <begin position="22"/>
        <end position="52"/>
    </location>
</feature>
<keyword evidence="4" id="KW-1185">Reference proteome</keyword>
<sequence length="538" mass="61077">MLTKMTLAKGRGAALLAALKKKREQEKVVGVGDAPEEAVTKEEPPKPRGRAALLQKLQESRLKKVGGTLEPAASTSHSTSRAPVPESKVEELSKSVLEISFTEKDVVTYRGEIGKPLNVSANYIRLQIEKGRGVYEYEVRFNPELDAKNRRIRMVNLIMKELGSVKVFDGGSVLYLPLKIVETQQTFHESLPGPDGDQEVSTTLIFKRKKSMGERECLHLYNVLFKRIMHILLYTQMGRNYFDTEHKYLIPQHKLEVFPGFAVTVDELEDGLMLSLDTQHRVLRTENAYELLNELRSSDPRRFKEMATSSIIGSCVFTRYNNKTYIVDDVAWDMTPQDTFPTRDGGSISFIDYYKNQYNIIIHDTHQPLLINRRSVKVPGQTEKAERMVCLIPELCYLTGLTDAMRSDFRVMKDVAQYTRVTPNQRMAALRTYLGNITKSEKAQQVLSDWGLKIDNGVINMTGRQLDNEVILFGGGQSHQTNNSADWNRAIGENKVTGPIDMLNWIVFHTERDKRHAMDFAQTMCRLGGCYGVQNRAA</sequence>
<evidence type="ECO:0000313" key="4">
    <source>
        <dbReference type="Proteomes" id="UP001162164"/>
    </source>
</evidence>
<evidence type="ECO:0000259" key="2">
    <source>
        <dbReference type="PROSITE" id="PS50821"/>
    </source>
</evidence>
<dbReference type="InterPro" id="IPR003100">
    <property type="entry name" value="PAZ_dom"/>
</dbReference>
<dbReference type="SMART" id="SM00949">
    <property type="entry name" value="PAZ"/>
    <property type="match status" value="1"/>
</dbReference>
<evidence type="ECO:0000313" key="3">
    <source>
        <dbReference type="EMBL" id="KAJ8981325.1"/>
    </source>
</evidence>
<dbReference type="Gene3D" id="2.170.260.10">
    <property type="entry name" value="paz domain"/>
    <property type="match status" value="1"/>
</dbReference>
<dbReference type="EMBL" id="JAPWTJ010000190">
    <property type="protein sequence ID" value="KAJ8981325.1"/>
    <property type="molecule type" value="Genomic_DNA"/>
</dbReference>
<dbReference type="InterPro" id="IPR012337">
    <property type="entry name" value="RNaseH-like_sf"/>
</dbReference>
<dbReference type="PROSITE" id="PS50821">
    <property type="entry name" value="PAZ"/>
    <property type="match status" value="1"/>
</dbReference>
<dbReference type="InterPro" id="IPR036085">
    <property type="entry name" value="PAZ_dom_sf"/>
</dbReference>
<dbReference type="PANTHER" id="PTHR22891">
    <property type="entry name" value="EUKARYOTIC TRANSLATION INITIATION FACTOR 2C"/>
    <property type="match status" value="1"/>
</dbReference>
<name>A0ABQ9JSQ7_9CUCU</name>
<proteinExistence type="predicted"/>
<comment type="caution">
    <text evidence="3">The sequence shown here is derived from an EMBL/GenBank/DDBJ whole genome shotgun (WGS) entry which is preliminary data.</text>
</comment>
<organism evidence="3 4">
    <name type="scientific">Molorchus minor</name>
    <dbReference type="NCBI Taxonomy" id="1323400"/>
    <lineage>
        <taxon>Eukaryota</taxon>
        <taxon>Metazoa</taxon>
        <taxon>Ecdysozoa</taxon>
        <taxon>Arthropoda</taxon>
        <taxon>Hexapoda</taxon>
        <taxon>Insecta</taxon>
        <taxon>Pterygota</taxon>
        <taxon>Neoptera</taxon>
        <taxon>Endopterygota</taxon>
        <taxon>Coleoptera</taxon>
        <taxon>Polyphaga</taxon>
        <taxon>Cucujiformia</taxon>
        <taxon>Chrysomeloidea</taxon>
        <taxon>Cerambycidae</taxon>
        <taxon>Lamiinae</taxon>
        <taxon>Monochamini</taxon>
        <taxon>Molorchus</taxon>
    </lineage>
</organism>
<feature type="domain" description="PAZ" evidence="2">
    <location>
        <begin position="287"/>
        <end position="400"/>
    </location>
</feature>
<dbReference type="CDD" id="cd02845">
    <property type="entry name" value="PAZ_piwi_like"/>
    <property type="match status" value="1"/>
</dbReference>
<evidence type="ECO:0000256" key="1">
    <source>
        <dbReference type="SAM" id="MobiDB-lite"/>
    </source>
</evidence>
<dbReference type="SUPFAM" id="SSF101690">
    <property type="entry name" value="PAZ domain"/>
    <property type="match status" value="1"/>
</dbReference>
<dbReference type="Pfam" id="PF23278">
    <property type="entry name" value="Piwi_N"/>
    <property type="match status" value="1"/>
</dbReference>
<feature type="region of interest" description="Disordered" evidence="1">
    <location>
        <begin position="66"/>
        <end position="87"/>
    </location>
</feature>